<protein>
    <submittedName>
        <fullName evidence="2">Uncharacterized protein</fullName>
    </submittedName>
</protein>
<dbReference type="EMBL" id="JARJCW010000025">
    <property type="protein sequence ID" value="KAJ7211749.1"/>
    <property type="molecule type" value="Genomic_DNA"/>
</dbReference>
<dbReference type="Gene3D" id="2.60.20.10">
    <property type="entry name" value="Crystallins"/>
    <property type="match status" value="1"/>
</dbReference>
<evidence type="ECO:0000313" key="2">
    <source>
        <dbReference type="EMBL" id="KAJ7211749.1"/>
    </source>
</evidence>
<feature type="signal peptide" evidence="1">
    <location>
        <begin position="1"/>
        <end position="19"/>
    </location>
</feature>
<evidence type="ECO:0000313" key="3">
    <source>
        <dbReference type="Proteomes" id="UP001219525"/>
    </source>
</evidence>
<keyword evidence="3" id="KW-1185">Reference proteome</keyword>
<sequence length="156" mass="16410">MKMFFRSVLVLATSLTALTSPVSVREDIDWKYSVGWDGVVSPASAFGAPTITNDINNGTALEKRTVGGIFICSDINWGGTCGYAVQPINTCITLGSDWNNIISSIGPDPGTAVTLYGNAGCHPDIFGTPTVVYPGYANLNDIGFNDEASSFFVAAS</sequence>
<proteinExistence type="predicted"/>
<name>A0AAD6YG72_9AGAR</name>
<evidence type="ECO:0000256" key="1">
    <source>
        <dbReference type="SAM" id="SignalP"/>
    </source>
</evidence>
<comment type="caution">
    <text evidence="2">The sequence shown here is derived from an EMBL/GenBank/DDBJ whole genome shotgun (WGS) entry which is preliminary data.</text>
</comment>
<reference evidence="2" key="1">
    <citation type="submission" date="2023-03" db="EMBL/GenBank/DDBJ databases">
        <title>Massive genome expansion in bonnet fungi (Mycena s.s.) driven by repeated elements and novel gene families across ecological guilds.</title>
        <authorList>
            <consortium name="Lawrence Berkeley National Laboratory"/>
            <person name="Harder C.B."/>
            <person name="Miyauchi S."/>
            <person name="Viragh M."/>
            <person name="Kuo A."/>
            <person name="Thoen E."/>
            <person name="Andreopoulos B."/>
            <person name="Lu D."/>
            <person name="Skrede I."/>
            <person name="Drula E."/>
            <person name="Henrissat B."/>
            <person name="Morin E."/>
            <person name="Kohler A."/>
            <person name="Barry K."/>
            <person name="LaButti K."/>
            <person name="Morin E."/>
            <person name="Salamov A."/>
            <person name="Lipzen A."/>
            <person name="Mereny Z."/>
            <person name="Hegedus B."/>
            <person name="Baldrian P."/>
            <person name="Stursova M."/>
            <person name="Weitz H."/>
            <person name="Taylor A."/>
            <person name="Grigoriev I.V."/>
            <person name="Nagy L.G."/>
            <person name="Martin F."/>
            <person name="Kauserud H."/>
        </authorList>
    </citation>
    <scope>NUCLEOTIDE SEQUENCE</scope>
    <source>
        <strain evidence="2">9144</strain>
    </source>
</reference>
<gene>
    <name evidence="2" type="ORF">GGX14DRAFT_542774</name>
</gene>
<feature type="chain" id="PRO_5042248766" evidence="1">
    <location>
        <begin position="20"/>
        <end position="156"/>
    </location>
</feature>
<accession>A0AAD6YG72</accession>
<dbReference type="AlphaFoldDB" id="A0AAD6YG72"/>
<organism evidence="2 3">
    <name type="scientific">Mycena pura</name>
    <dbReference type="NCBI Taxonomy" id="153505"/>
    <lineage>
        <taxon>Eukaryota</taxon>
        <taxon>Fungi</taxon>
        <taxon>Dikarya</taxon>
        <taxon>Basidiomycota</taxon>
        <taxon>Agaricomycotina</taxon>
        <taxon>Agaricomycetes</taxon>
        <taxon>Agaricomycetidae</taxon>
        <taxon>Agaricales</taxon>
        <taxon>Marasmiineae</taxon>
        <taxon>Mycenaceae</taxon>
        <taxon>Mycena</taxon>
    </lineage>
</organism>
<keyword evidence="1" id="KW-0732">Signal</keyword>
<dbReference type="Proteomes" id="UP001219525">
    <property type="component" value="Unassembled WGS sequence"/>
</dbReference>